<feature type="compositionally biased region" description="Basic and acidic residues" evidence="1">
    <location>
        <begin position="36"/>
        <end position="51"/>
    </location>
</feature>
<feature type="region of interest" description="Disordered" evidence="1">
    <location>
        <begin position="1"/>
        <end position="53"/>
    </location>
</feature>
<dbReference type="Gramene" id="EOY21641">
    <property type="protein sequence ID" value="EOY21641"/>
    <property type="gene ID" value="TCM_013625"/>
</dbReference>
<accession>A0A061FWJ6</accession>
<proteinExistence type="predicted"/>
<keyword evidence="3" id="KW-1185">Reference proteome</keyword>
<feature type="compositionally biased region" description="Polar residues" evidence="1">
    <location>
        <begin position="11"/>
        <end position="35"/>
    </location>
</feature>
<evidence type="ECO:0000313" key="3">
    <source>
        <dbReference type="Proteomes" id="UP000026915"/>
    </source>
</evidence>
<reference evidence="2 3" key="1">
    <citation type="journal article" date="2013" name="Genome Biol.">
        <title>The genome sequence of the most widely cultivated cacao type and its use to identify candidate genes regulating pod color.</title>
        <authorList>
            <person name="Motamayor J.C."/>
            <person name="Mockaitis K."/>
            <person name="Schmutz J."/>
            <person name="Haiminen N."/>
            <person name="Iii D.L."/>
            <person name="Cornejo O."/>
            <person name="Findley S.D."/>
            <person name="Zheng P."/>
            <person name="Utro F."/>
            <person name="Royaert S."/>
            <person name="Saski C."/>
            <person name="Jenkins J."/>
            <person name="Podicheti R."/>
            <person name="Zhao M."/>
            <person name="Scheffler B.E."/>
            <person name="Stack J.C."/>
            <person name="Feltus F.A."/>
            <person name="Mustiga G.M."/>
            <person name="Amores F."/>
            <person name="Phillips W."/>
            <person name="Marelli J.P."/>
            <person name="May G.D."/>
            <person name="Shapiro H."/>
            <person name="Ma J."/>
            <person name="Bustamante C.D."/>
            <person name="Schnell R.J."/>
            <person name="Main D."/>
            <person name="Gilbert D."/>
            <person name="Parida L."/>
            <person name="Kuhn D.N."/>
        </authorList>
    </citation>
    <scope>NUCLEOTIDE SEQUENCE [LARGE SCALE GENOMIC DNA]</scope>
    <source>
        <strain evidence="3">cv. Matina 1-6</strain>
    </source>
</reference>
<organism evidence="2 3">
    <name type="scientific">Theobroma cacao</name>
    <name type="common">Cacao</name>
    <name type="synonym">Cocoa</name>
    <dbReference type="NCBI Taxonomy" id="3641"/>
    <lineage>
        <taxon>Eukaryota</taxon>
        <taxon>Viridiplantae</taxon>
        <taxon>Streptophyta</taxon>
        <taxon>Embryophyta</taxon>
        <taxon>Tracheophyta</taxon>
        <taxon>Spermatophyta</taxon>
        <taxon>Magnoliopsida</taxon>
        <taxon>eudicotyledons</taxon>
        <taxon>Gunneridae</taxon>
        <taxon>Pentapetalae</taxon>
        <taxon>rosids</taxon>
        <taxon>malvids</taxon>
        <taxon>Malvales</taxon>
        <taxon>Malvaceae</taxon>
        <taxon>Byttnerioideae</taxon>
        <taxon>Theobroma</taxon>
    </lineage>
</organism>
<dbReference type="InParanoid" id="A0A061FWJ6"/>
<sequence>MFRGAPVAHSMSRSDGSPNTPHCTSEGSLDSTARSQCKESLDSSESLKSKDSSNIQEAIRNFLLQRSEERCKEKAKEAIAKGDIRPRKISVVRHFPPGCGIGTAPVSKEEYIRIQQA</sequence>
<gene>
    <name evidence="2" type="ORF">TCM_013625</name>
</gene>
<dbReference type="Proteomes" id="UP000026915">
    <property type="component" value="Chromosome 3"/>
</dbReference>
<dbReference type="HOGENOM" id="CLU_100790_1_0_1"/>
<dbReference type="EMBL" id="CM001881">
    <property type="protein sequence ID" value="EOY21641.1"/>
    <property type="molecule type" value="Genomic_DNA"/>
</dbReference>
<name>A0A061FWJ6_THECC</name>
<evidence type="ECO:0000313" key="2">
    <source>
        <dbReference type="EMBL" id="EOY21641.1"/>
    </source>
</evidence>
<dbReference type="AlphaFoldDB" id="A0A061FWJ6"/>
<protein>
    <submittedName>
        <fullName evidence="2">Uncharacterized protein</fullName>
    </submittedName>
</protein>
<evidence type="ECO:0000256" key="1">
    <source>
        <dbReference type="SAM" id="MobiDB-lite"/>
    </source>
</evidence>